<feature type="compositionally biased region" description="Basic and acidic residues" evidence="1">
    <location>
        <begin position="190"/>
        <end position="202"/>
    </location>
</feature>
<sequence>MMLQLLMKALKNMFLRKLLWWTLRKKVLTKNPSVKIMMKKSLMKKLLMKKLFMKTPSVEIPMRVLTSQFLRCKSQLLLLHPFQQKTFISGWNLPLNLFLNALAQGRRLEDLATRITVFEGEIRYLKDTVQKLLERTVAEETIANETLAAMHNIENFVNSITQTRTVYGTNGRSELLSNAPTEGATCEHTPAVEHDDHKNPHRVEKRKRRTG</sequence>
<evidence type="ECO:0000313" key="3">
    <source>
        <dbReference type="Proteomes" id="UP000655225"/>
    </source>
</evidence>
<evidence type="ECO:0000313" key="2">
    <source>
        <dbReference type="EMBL" id="KAF8387695.1"/>
    </source>
</evidence>
<keyword evidence="3" id="KW-1185">Reference proteome</keyword>
<evidence type="ECO:0000256" key="1">
    <source>
        <dbReference type="SAM" id="MobiDB-lite"/>
    </source>
</evidence>
<organism evidence="2 3">
    <name type="scientific">Tetracentron sinense</name>
    <name type="common">Spur-leaf</name>
    <dbReference type="NCBI Taxonomy" id="13715"/>
    <lineage>
        <taxon>Eukaryota</taxon>
        <taxon>Viridiplantae</taxon>
        <taxon>Streptophyta</taxon>
        <taxon>Embryophyta</taxon>
        <taxon>Tracheophyta</taxon>
        <taxon>Spermatophyta</taxon>
        <taxon>Magnoliopsida</taxon>
        <taxon>Trochodendrales</taxon>
        <taxon>Trochodendraceae</taxon>
        <taxon>Tetracentron</taxon>
    </lineage>
</organism>
<name>A0A834YGP0_TETSI</name>
<accession>A0A834YGP0</accession>
<feature type="region of interest" description="Disordered" evidence="1">
    <location>
        <begin position="172"/>
        <end position="211"/>
    </location>
</feature>
<dbReference type="AlphaFoldDB" id="A0A834YGP0"/>
<reference evidence="2 3" key="1">
    <citation type="submission" date="2020-04" db="EMBL/GenBank/DDBJ databases">
        <title>Plant Genome Project.</title>
        <authorList>
            <person name="Zhang R.-G."/>
        </authorList>
    </citation>
    <scope>NUCLEOTIDE SEQUENCE [LARGE SCALE GENOMIC DNA]</scope>
    <source>
        <strain evidence="2">YNK0</strain>
        <tissue evidence="2">Leaf</tissue>
    </source>
</reference>
<gene>
    <name evidence="2" type="ORF">HHK36_026349</name>
</gene>
<dbReference type="Proteomes" id="UP000655225">
    <property type="component" value="Unassembled WGS sequence"/>
</dbReference>
<comment type="caution">
    <text evidence="2">The sequence shown here is derived from an EMBL/GenBank/DDBJ whole genome shotgun (WGS) entry which is preliminary data.</text>
</comment>
<protein>
    <submittedName>
        <fullName evidence="2">Uncharacterized protein</fullName>
    </submittedName>
</protein>
<proteinExistence type="predicted"/>
<dbReference type="EMBL" id="JABCRI010000020">
    <property type="protein sequence ID" value="KAF8387695.1"/>
    <property type="molecule type" value="Genomic_DNA"/>
</dbReference>